<dbReference type="InterPro" id="IPR011042">
    <property type="entry name" value="6-blade_b-propeller_TolB-like"/>
</dbReference>
<protein>
    <recommendedName>
        <fullName evidence="4">WD40 repeat domain-containing protein</fullName>
    </recommendedName>
</protein>
<evidence type="ECO:0000313" key="3">
    <source>
        <dbReference type="Proteomes" id="UP000564644"/>
    </source>
</evidence>
<evidence type="ECO:0000256" key="1">
    <source>
        <dbReference type="SAM" id="SignalP"/>
    </source>
</evidence>
<organism evidence="2 3">
    <name type="scientific">Cohnella zeiphila</name>
    <dbReference type="NCBI Taxonomy" id="2761120"/>
    <lineage>
        <taxon>Bacteria</taxon>
        <taxon>Bacillati</taxon>
        <taxon>Bacillota</taxon>
        <taxon>Bacilli</taxon>
        <taxon>Bacillales</taxon>
        <taxon>Paenibacillaceae</taxon>
        <taxon>Cohnella</taxon>
    </lineage>
</organism>
<reference evidence="2 3" key="1">
    <citation type="submission" date="2020-08" db="EMBL/GenBank/DDBJ databases">
        <title>Cohnella phylogeny.</title>
        <authorList>
            <person name="Dunlap C."/>
        </authorList>
    </citation>
    <scope>NUCLEOTIDE SEQUENCE [LARGE SCALE GENOMIC DNA]</scope>
    <source>
        <strain evidence="2 3">CBP 2801</strain>
    </source>
</reference>
<gene>
    <name evidence="2" type="ORF">H7C18_25495</name>
</gene>
<proteinExistence type="predicted"/>
<sequence length="386" mass="41613">MRLRRTMALLTLASLLPGLMSGCSRGVKSETVVIPDSAGDLSSSTGREPFEVKTIYRLQGTEPDRWLGWTDDRTLLGASGNSERAETLTELGTPYDTGRKALDLGSGESALALSPDGSAVVTLASANGSVSLSLVRLSDGGRTPIDSLHGSQLLSRQATWSDNGRYVSYLAQDDQDSAAYLGVYDTVQGGLNRYGLPDWQKLNKLAPIKLADDGASALTSSWSETGEKVLLLAREGDAYAIRYEHSMSGADSFDWLNPNQFLFTDGDDSLCVYDKRNGSLSLLLGGISRFKLSPDKKTIAYIRNEDAVFAGQLQGNNVLNEKTVYQGVIPSGLIWSPDHESLLVSGWKPYGRDTQPMPVPSETAAPSRQMQAVQDVSSNILEFSGT</sequence>
<accession>A0A7X0SQH5</accession>
<dbReference type="Gene3D" id="2.120.10.30">
    <property type="entry name" value="TolB, C-terminal domain"/>
    <property type="match status" value="1"/>
</dbReference>
<dbReference type="Proteomes" id="UP000564644">
    <property type="component" value="Unassembled WGS sequence"/>
</dbReference>
<keyword evidence="1" id="KW-0732">Signal</keyword>
<evidence type="ECO:0008006" key="4">
    <source>
        <dbReference type="Google" id="ProtNLM"/>
    </source>
</evidence>
<dbReference type="AlphaFoldDB" id="A0A7X0SQH5"/>
<name>A0A7X0SQH5_9BACL</name>
<comment type="caution">
    <text evidence="2">The sequence shown here is derived from an EMBL/GenBank/DDBJ whole genome shotgun (WGS) entry which is preliminary data.</text>
</comment>
<dbReference type="SUPFAM" id="SSF69322">
    <property type="entry name" value="Tricorn protease domain 2"/>
    <property type="match status" value="1"/>
</dbReference>
<feature type="chain" id="PRO_5038776588" description="WD40 repeat domain-containing protein" evidence="1">
    <location>
        <begin position="22"/>
        <end position="386"/>
    </location>
</feature>
<feature type="signal peptide" evidence="1">
    <location>
        <begin position="1"/>
        <end position="21"/>
    </location>
</feature>
<keyword evidence="3" id="KW-1185">Reference proteome</keyword>
<dbReference type="RefSeq" id="WP_185131920.1">
    <property type="nucleotide sequence ID" value="NZ_JACJVO010000032.1"/>
</dbReference>
<dbReference type="PROSITE" id="PS51257">
    <property type="entry name" value="PROKAR_LIPOPROTEIN"/>
    <property type="match status" value="1"/>
</dbReference>
<evidence type="ECO:0000313" key="2">
    <source>
        <dbReference type="EMBL" id="MBB6734282.1"/>
    </source>
</evidence>
<dbReference type="EMBL" id="JACJVO010000032">
    <property type="protein sequence ID" value="MBB6734282.1"/>
    <property type="molecule type" value="Genomic_DNA"/>
</dbReference>